<keyword evidence="1" id="KW-0812">Transmembrane</keyword>
<evidence type="ECO:0000313" key="2">
    <source>
        <dbReference type="EMBL" id="MFD2707239.1"/>
    </source>
</evidence>
<protein>
    <submittedName>
        <fullName evidence="2">Small multi-drug export protein</fullName>
    </submittedName>
</protein>
<dbReference type="Pfam" id="PF06695">
    <property type="entry name" value="Sm_multidrug_ex"/>
    <property type="match status" value="1"/>
</dbReference>
<gene>
    <name evidence="2" type="ORF">ACFSUB_17445</name>
</gene>
<feature type="transmembrane region" description="Helical" evidence="1">
    <location>
        <begin position="86"/>
        <end position="105"/>
    </location>
</feature>
<sequence>MMEYILLAVSAVGMGYFPFFEIYLAIPAVMVAGMSPVSAVLWAGIGNFAAVPTILFFYEQLCKIPRLERWMNRLEHNRFRGKIERYGGLVVLLTTVIVGVWAVAAVCRSLGMSRKKLMLTSGISICLYGVLTAYSVQAGLDWFQ</sequence>
<feature type="transmembrane region" description="Helical" evidence="1">
    <location>
        <begin position="6"/>
        <end position="32"/>
    </location>
</feature>
<dbReference type="EMBL" id="JBHUML010000006">
    <property type="protein sequence ID" value="MFD2707239.1"/>
    <property type="molecule type" value="Genomic_DNA"/>
</dbReference>
<name>A0ABW5T7S2_9BACI</name>
<feature type="transmembrane region" description="Helical" evidence="1">
    <location>
        <begin position="117"/>
        <end position="136"/>
    </location>
</feature>
<evidence type="ECO:0000256" key="1">
    <source>
        <dbReference type="SAM" id="Phobius"/>
    </source>
</evidence>
<organism evidence="2 3">
    <name type="scientific">Salibacterium lacus</name>
    <dbReference type="NCBI Taxonomy" id="1898109"/>
    <lineage>
        <taxon>Bacteria</taxon>
        <taxon>Bacillati</taxon>
        <taxon>Bacillota</taxon>
        <taxon>Bacilli</taxon>
        <taxon>Bacillales</taxon>
        <taxon>Bacillaceae</taxon>
    </lineage>
</organism>
<dbReference type="Proteomes" id="UP001597520">
    <property type="component" value="Unassembled WGS sequence"/>
</dbReference>
<evidence type="ECO:0000313" key="3">
    <source>
        <dbReference type="Proteomes" id="UP001597520"/>
    </source>
</evidence>
<accession>A0ABW5T7S2</accession>
<reference evidence="3" key="1">
    <citation type="journal article" date="2019" name="Int. J. Syst. Evol. Microbiol.">
        <title>The Global Catalogue of Microorganisms (GCM) 10K type strain sequencing project: providing services to taxonomists for standard genome sequencing and annotation.</title>
        <authorList>
            <consortium name="The Broad Institute Genomics Platform"/>
            <consortium name="The Broad Institute Genome Sequencing Center for Infectious Disease"/>
            <person name="Wu L."/>
            <person name="Ma J."/>
        </authorList>
    </citation>
    <scope>NUCLEOTIDE SEQUENCE [LARGE SCALE GENOMIC DNA]</scope>
    <source>
        <strain evidence="3">KCTC 33792</strain>
    </source>
</reference>
<keyword evidence="1" id="KW-1133">Transmembrane helix</keyword>
<dbReference type="InterPro" id="IPR009577">
    <property type="entry name" value="Sm_multidrug_ex"/>
</dbReference>
<keyword evidence="1" id="KW-0472">Membrane</keyword>
<keyword evidence="3" id="KW-1185">Reference proteome</keyword>
<proteinExistence type="predicted"/>
<feature type="transmembrane region" description="Helical" evidence="1">
    <location>
        <begin position="39"/>
        <end position="58"/>
    </location>
</feature>
<comment type="caution">
    <text evidence="2">The sequence shown here is derived from an EMBL/GenBank/DDBJ whole genome shotgun (WGS) entry which is preliminary data.</text>
</comment>
<dbReference type="RefSeq" id="WP_380714557.1">
    <property type="nucleotide sequence ID" value="NZ_JBHUML010000006.1"/>
</dbReference>